<comment type="similarity">
    <text evidence="8">Belongs to the CN hydrolase family. Apolipoprotein N-acyltransferase subfamily.</text>
</comment>
<dbReference type="Gene3D" id="3.60.110.10">
    <property type="entry name" value="Carbon-nitrogen hydrolase"/>
    <property type="match status" value="1"/>
</dbReference>
<dbReference type="Pfam" id="PF20154">
    <property type="entry name" value="LNT_N"/>
    <property type="match status" value="1"/>
</dbReference>
<dbReference type="PANTHER" id="PTHR38686:SF1">
    <property type="entry name" value="APOLIPOPROTEIN N-ACYLTRANSFERASE"/>
    <property type="match status" value="1"/>
</dbReference>
<dbReference type="STRING" id="1802114.A2719_01675"/>
<reference evidence="10 11" key="1">
    <citation type="journal article" date="2016" name="Nat. Commun.">
        <title>Thousands of microbial genomes shed light on interconnected biogeochemical processes in an aquifer system.</title>
        <authorList>
            <person name="Anantharaman K."/>
            <person name="Brown C.T."/>
            <person name="Hug L.A."/>
            <person name="Sharon I."/>
            <person name="Castelle C.J."/>
            <person name="Probst A.J."/>
            <person name="Thomas B.C."/>
            <person name="Singh A."/>
            <person name="Wilkins M.J."/>
            <person name="Karaoz U."/>
            <person name="Brodie E.L."/>
            <person name="Williams K.H."/>
            <person name="Hubbard S.S."/>
            <person name="Banfield J.F."/>
        </authorList>
    </citation>
    <scope>NUCLEOTIDE SEQUENCE [LARGE SCALE GENOMIC DNA]</scope>
</reference>
<dbReference type="GO" id="GO:0042158">
    <property type="term" value="P:lipoprotein biosynthetic process"/>
    <property type="evidence" value="ECO:0007669"/>
    <property type="project" value="UniProtKB-UniRule"/>
</dbReference>
<evidence type="ECO:0000313" key="11">
    <source>
        <dbReference type="Proteomes" id="UP000177480"/>
    </source>
</evidence>
<dbReference type="GO" id="GO:0016410">
    <property type="term" value="F:N-acyltransferase activity"/>
    <property type="evidence" value="ECO:0007669"/>
    <property type="project" value="UniProtKB-UniRule"/>
</dbReference>
<comment type="pathway">
    <text evidence="8">Protein modification; lipoprotein biosynthesis (N-acyl transfer).</text>
</comment>
<dbReference type="SUPFAM" id="SSF56317">
    <property type="entry name" value="Carbon-nitrogen hydrolase"/>
    <property type="match status" value="1"/>
</dbReference>
<dbReference type="EC" id="2.3.1.269" evidence="8"/>
<dbReference type="InterPro" id="IPR036526">
    <property type="entry name" value="C-N_Hydrolase_sf"/>
</dbReference>
<feature type="domain" description="CN hydrolase" evidence="9">
    <location>
        <begin position="257"/>
        <end position="500"/>
    </location>
</feature>
<dbReference type="Proteomes" id="UP000177480">
    <property type="component" value="Unassembled WGS sequence"/>
</dbReference>
<keyword evidence="3 8" id="KW-0808">Transferase</keyword>
<feature type="transmembrane region" description="Helical" evidence="8">
    <location>
        <begin position="510"/>
        <end position="528"/>
    </location>
</feature>
<dbReference type="HAMAP" id="MF_01148">
    <property type="entry name" value="Lnt"/>
    <property type="match status" value="1"/>
</dbReference>
<dbReference type="Pfam" id="PF00795">
    <property type="entry name" value="CN_hydrolase"/>
    <property type="match status" value="1"/>
</dbReference>
<keyword evidence="2 8" id="KW-1003">Cell membrane</keyword>
<sequence length="533" mass="58463">MYKHAFAAAFITSILFALGFFVPYVGEALVLVGFAPLLIYLSKEQWSYKKSFFFFFFSGVLFFGITLIWMFSLLPLEWAGVESASIAYALFVSAWLLVVCSFALWWGVFGAGVAYLSIWMGSHSWNLKILYALSIAGLWVLCEYARSFVIGFWGFASGSSSFFSEWTLGSLVYGMTDGWVVLLASVGGIYLVNLVIIISNVLVFLWWSTASTKKKRVFGGAVILAGVMGVASLGGVFFVKWHERANRSARSYEVVAMRTDIPRAFVYAQSDRAASLRASIGHVVALPQAIDILVAPEDGDMLSFDALNGMRLIDRMKKNNTLLVDHVYTRQANGVESRTLYWRPDGGIVGFQGKHILMPIGEYVPLFVGSILSLLGYQHAVGTYEDARALAVAEKGPPVTDVRGTYASIVCSEASNPNMVRSLGKNGADVIFLQASDTLFRGNYLYARYMISMARVRAIESGRFVVRASNAGPTAIIDSVGHVRALRAGGSEGVAGQVPFLHIVTPYARWGAWPVPLAGVLLALGLLYRRYPQ</sequence>
<keyword evidence="4 8" id="KW-0812">Transmembrane</keyword>
<accession>A0A1G2FYA9</accession>
<dbReference type="InterPro" id="IPR004563">
    <property type="entry name" value="Apolipo_AcylTrfase"/>
</dbReference>
<evidence type="ECO:0000256" key="4">
    <source>
        <dbReference type="ARBA" id="ARBA00022692"/>
    </source>
</evidence>
<dbReference type="InterPro" id="IPR003010">
    <property type="entry name" value="C-N_Hydrolase"/>
</dbReference>
<dbReference type="InterPro" id="IPR045378">
    <property type="entry name" value="LNT_N"/>
</dbReference>
<evidence type="ECO:0000313" key="10">
    <source>
        <dbReference type="EMBL" id="OGZ43054.1"/>
    </source>
</evidence>
<organism evidence="10 11">
    <name type="scientific">Candidatus Ryanbacteria bacterium RIFCSPHIGHO2_01_FULL_45_22</name>
    <dbReference type="NCBI Taxonomy" id="1802114"/>
    <lineage>
        <taxon>Bacteria</taxon>
        <taxon>Candidatus Ryaniibacteriota</taxon>
    </lineage>
</organism>
<dbReference type="UniPathway" id="UPA00666"/>
<dbReference type="EMBL" id="MHNK01000020">
    <property type="protein sequence ID" value="OGZ43054.1"/>
    <property type="molecule type" value="Genomic_DNA"/>
</dbReference>
<dbReference type="AlphaFoldDB" id="A0A1G2FYA9"/>
<name>A0A1G2FYA9_9BACT</name>
<dbReference type="GO" id="GO:0005886">
    <property type="term" value="C:plasma membrane"/>
    <property type="evidence" value="ECO:0007669"/>
    <property type="project" value="UniProtKB-SubCell"/>
</dbReference>
<comment type="catalytic activity">
    <reaction evidence="8">
        <text>N-terminal S-1,2-diacyl-sn-glyceryl-L-cysteinyl-[lipoprotein] + a glycerophospholipid = N-acyl-S-1,2-diacyl-sn-glyceryl-L-cysteinyl-[lipoprotein] + a 2-acyl-sn-glycero-3-phospholipid + H(+)</text>
        <dbReference type="Rhea" id="RHEA:48228"/>
        <dbReference type="Rhea" id="RHEA-COMP:14681"/>
        <dbReference type="Rhea" id="RHEA-COMP:14684"/>
        <dbReference type="ChEBI" id="CHEBI:15378"/>
        <dbReference type="ChEBI" id="CHEBI:136912"/>
        <dbReference type="ChEBI" id="CHEBI:140656"/>
        <dbReference type="ChEBI" id="CHEBI:140657"/>
        <dbReference type="ChEBI" id="CHEBI:140660"/>
        <dbReference type="EC" id="2.3.1.269"/>
    </reaction>
</comment>
<dbReference type="PANTHER" id="PTHR38686">
    <property type="entry name" value="APOLIPOPROTEIN N-ACYLTRANSFERASE"/>
    <property type="match status" value="1"/>
</dbReference>
<evidence type="ECO:0000256" key="5">
    <source>
        <dbReference type="ARBA" id="ARBA00022989"/>
    </source>
</evidence>
<keyword evidence="5 8" id="KW-1133">Transmembrane helix</keyword>
<gene>
    <name evidence="8" type="primary">lnt</name>
    <name evidence="10" type="ORF">A2719_01675</name>
</gene>
<comment type="function">
    <text evidence="8">Catalyzes the phospholipid dependent N-acylation of the N-terminal cysteine of apolipoprotein, the last step in lipoprotein maturation.</text>
</comment>
<proteinExistence type="inferred from homology"/>
<evidence type="ECO:0000256" key="1">
    <source>
        <dbReference type="ARBA" id="ARBA00004651"/>
    </source>
</evidence>
<comment type="subcellular location">
    <subcellularLocation>
        <location evidence="1 8">Cell membrane</location>
        <topology evidence="1 8">Multi-pass membrane protein</topology>
    </subcellularLocation>
</comment>
<evidence type="ECO:0000256" key="3">
    <source>
        <dbReference type="ARBA" id="ARBA00022679"/>
    </source>
</evidence>
<evidence type="ECO:0000256" key="7">
    <source>
        <dbReference type="ARBA" id="ARBA00023315"/>
    </source>
</evidence>
<feature type="transmembrane region" description="Helical" evidence="8">
    <location>
        <begin position="217"/>
        <end position="239"/>
    </location>
</feature>
<dbReference type="PROSITE" id="PS50263">
    <property type="entry name" value="CN_HYDROLASE"/>
    <property type="match status" value="1"/>
</dbReference>
<evidence type="ECO:0000259" key="9">
    <source>
        <dbReference type="PROSITE" id="PS50263"/>
    </source>
</evidence>
<keyword evidence="7 8" id="KW-0012">Acyltransferase</keyword>
<keyword evidence="6 8" id="KW-0472">Membrane</keyword>
<feature type="transmembrane region" description="Helical" evidence="8">
    <location>
        <begin position="130"/>
        <end position="156"/>
    </location>
</feature>
<feature type="transmembrane region" description="Helical" evidence="8">
    <location>
        <begin position="6"/>
        <end position="39"/>
    </location>
</feature>
<feature type="transmembrane region" description="Helical" evidence="8">
    <location>
        <begin position="86"/>
        <end position="118"/>
    </location>
</feature>
<evidence type="ECO:0000256" key="6">
    <source>
        <dbReference type="ARBA" id="ARBA00023136"/>
    </source>
</evidence>
<protein>
    <recommendedName>
        <fullName evidence="8">Apolipoprotein N-acyltransferase</fullName>
        <shortName evidence="8">ALP N-acyltransferase</shortName>
        <ecNumber evidence="8">2.3.1.269</ecNumber>
    </recommendedName>
</protein>
<feature type="transmembrane region" description="Helical" evidence="8">
    <location>
        <begin position="179"/>
        <end position="205"/>
    </location>
</feature>
<evidence type="ECO:0000256" key="8">
    <source>
        <dbReference type="HAMAP-Rule" id="MF_01148"/>
    </source>
</evidence>
<feature type="transmembrane region" description="Helical" evidence="8">
    <location>
        <begin position="51"/>
        <end position="74"/>
    </location>
</feature>
<comment type="caution">
    <text evidence="10">The sequence shown here is derived from an EMBL/GenBank/DDBJ whole genome shotgun (WGS) entry which is preliminary data.</text>
</comment>
<evidence type="ECO:0000256" key="2">
    <source>
        <dbReference type="ARBA" id="ARBA00022475"/>
    </source>
</evidence>